<protein>
    <submittedName>
        <fullName evidence="5">Uncharacterized protein</fullName>
    </submittedName>
</protein>
<dbReference type="VEuPathDB" id="CryptoDB:Cvel_32103"/>
<dbReference type="PANTHER" id="PTHR24198:SF165">
    <property type="entry name" value="ANKYRIN REPEAT-CONTAINING PROTEIN-RELATED"/>
    <property type="match status" value="1"/>
</dbReference>
<dbReference type="SMART" id="SM00248">
    <property type="entry name" value="ANK"/>
    <property type="match status" value="10"/>
</dbReference>
<dbReference type="SUPFAM" id="SSF52047">
    <property type="entry name" value="RNI-like"/>
    <property type="match status" value="1"/>
</dbReference>
<evidence type="ECO:0000256" key="1">
    <source>
        <dbReference type="ARBA" id="ARBA00022737"/>
    </source>
</evidence>
<dbReference type="PANTHER" id="PTHR24198">
    <property type="entry name" value="ANKYRIN REPEAT AND PROTEIN KINASE DOMAIN-CONTAINING PROTEIN"/>
    <property type="match status" value="1"/>
</dbReference>
<dbReference type="PhylomeDB" id="A0A0G4HV40"/>
<dbReference type="EMBL" id="CDMZ01003994">
    <property type="protein sequence ID" value="CEM48322.1"/>
    <property type="molecule type" value="Genomic_DNA"/>
</dbReference>
<dbReference type="Pfam" id="PF00023">
    <property type="entry name" value="Ank"/>
    <property type="match status" value="1"/>
</dbReference>
<name>A0A0G4HV40_9ALVE</name>
<feature type="region of interest" description="Disordered" evidence="4">
    <location>
        <begin position="530"/>
        <end position="551"/>
    </location>
</feature>
<dbReference type="PRINTS" id="PR01415">
    <property type="entry name" value="ANKYRIN"/>
</dbReference>
<dbReference type="PROSITE" id="PS50088">
    <property type="entry name" value="ANK_REPEAT"/>
    <property type="match status" value="6"/>
</dbReference>
<dbReference type="Gene3D" id="3.80.10.10">
    <property type="entry name" value="Ribonuclease Inhibitor"/>
    <property type="match status" value="1"/>
</dbReference>
<dbReference type="InterPro" id="IPR002110">
    <property type="entry name" value="Ankyrin_rpt"/>
</dbReference>
<dbReference type="AlphaFoldDB" id="A0A0G4HV40"/>
<evidence type="ECO:0000313" key="5">
    <source>
        <dbReference type="EMBL" id="CEM48322.1"/>
    </source>
</evidence>
<reference evidence="5" key="1">
    <citation type="submission" date="2014-11" db="EMBL/GenBank/DDBJ databases">
        <authorList>
            <person name="Otto D Thomas"/>
            <person name="Naeem Raeece"/>
        </authorList>
    </citation>
    <scope>NUCLEOTIDE SEQUENCE</scope>
</reference>
<gene>
    <name evidence="5" type="ORF">Cvel_32103</name>
</gene>
<sequence>MSWPWKFEPIDERDHFLAPRGVRGRNSGSPFEQLLSAVKKGDEEAVVSLVESHRPRWGAAQHVSPVSLATGNGDSAGVAARRGRGGPVSLVEERDDEGRTALAIAAGGRYSGIVRLLIALGSDVESRDVFGTSPLMHAVMERRVENAEVLIESGGADVGAVDEDGRSALSWAAGVSVDERLVNVLISRKADVRRADNEGRDPLMHAAETGQARVGAALIWPCWNLPDGTTGGMGADVNLVAKKGLTALLLAAERGHEDFVALLLEGGCREGEHREEKLGRSALMLAAEGGHCGVVDRLLRAFRLVSEEVVEMRVMEESKEEGRTALCYAAENGHREVCILILKACPRLYGVGRENDRGRAAQYARENCYHGLSSLLDRYPSMPCEDLRGWEEAQEETWEPIAEYIREGALRLWPLEVLRFFLDKNVPVPPREEVQSSLLSLGMPSEQVQVFMRAAEALGQRGGSFPSRSGVSVVCLSYAWQSREHPDPCGVRLREVVETLEGQWWARGKQGHVFVFWDYLSLLLKRHNKKSDGHTTETTEEEETVSSASTDGSGKKLLARLDLLYSSSHTRVLRCTDVPSWAPNPRSFHERGWPLFEMCASGFKPSSLILIVSGETEGEEEENVGGLVPRKSSPVLFCCPDLFGPLLDHRDFSNRSDKEKVKKMYRKFVESTVTALTTISFGDLPTFDNTAAASLDTLLSYLIAYQLNPKVEVINLSRTSISDECLATLAETAGKLPKLRILVLSETAAGRLFVRSLRRSLENGKFAELRAVDLTCCENVDDSCSPDLCRSVEIARQRRGRTQNGHPAAVLRLLFEGANINSKEHDGSTALVSATMNGHLEAVRVLLQPEWHVEVDARRSDGSTALFGPVQKGDAAVAALLIRAGAGVNVRDYRGRTALIAAAENGHSELVAMLLAEGSKVNTQDSEGVSAFITAAQNGNGEAVALLLRARADLNLKERRSGWA</sequence>
<feature type="repeat" description="ANK" evidence="3">
    <location>
        <begin position="164"/>
        <end position="197"/>
    </location>
</feature>
<dbReference type="InterPro" id="IPR036770">
    <property type="entry name" value="Ankyrin_rpt-contain_sf"/>
</dbReference>
<evidence type="ECO:0000256" key="4">
    <source>
        <dbReference type="SAM" id="MobiDB-lite"/>
    </source>
</evidence>
<feature type="repeat" description="ANK" evidence="3">
    <location>
        <begin position="243"/>
        <end position="267"/>
    </location>
</feature>
<dbReference type="Gene3D" id="1.25.40.20">
    <property type="entry name" value="Ankyrin repeat-containing domain"/>
    <property type="match status" value="3"/>
</dbReference>
<feature type="repeat" description="ANK" evidence="3">
    <location>
        <begin position="894"/>
        <end position="926"/>
    </location>
</feature>
<dbReference type="SUPFAM" id="SSF48403">
    <property type="entry name" value="Ankyrin repeat"/>
    <property type="match status" value="2"/>
</dbReference>
<organism evidence="5">
    <name type="scientific">Chromera velia CCMP2878</name>
    <dbReference type="NCBI Taxonomy" id="1169474"/>
    <lineage>
        <taxon>Eukaryota</taxon>
        <taxon>Sar</taxon>
        <taxon>Alveolata</taxon>
        <taxon>Colpodellida</taxon>
        <taxon>Chromeraceae</taxon>
        <taxon>Chromera</taxon>
    </lineage>
</organism>
<feature type="repeat" description="ANK" evidence="3">
    <location>
        <begin position="97"/>
        <end position="129"/>
    </location>
</feature>
<keyword evidence="1" id="KW-0677">Repeat</keyword>
<evidence type="ECO:0000256" key="3">
    <source>
        <dbReference type="PROSITE-ProRule" id="PRU00023"/>
    </source>
</evidence>
<dbReference type="InterPro" id="IPR032675">
    <property type="entry name" value="LRR_dom_sf"/>
</dbReference>
<proteinExistence type="predicted"/>
<feature type="region of interest" description="Disordered" evidence="4">
    <location>
        <begin position="66"/>
        <end position="90"/>
    </location>
</feature>
<dbReference type="PROSITE" id="PS50297">
    <property type="entry name" value="ANK_REP_REGION"/>
    <property type="match status" value="5"/>
</dbReference>
<feature type="repeat" description="ANK" evidence="3">
    <location>
        <begin position="861"/>
        <end position="893"/>
    </location>
</feature>
<feature type="repeat" description="ANK" evidence="3">
    <location>
        <begin position="927"/>
        <end position="959"/>
    </location>
</feature>
<keyword evidence="2 3" id="KW-0040">ANK repeat</keyword>
<evidence type="ECO:0000256" key="2">
    <source>
        <dbReference type="ARBA" id="ARBA00023043"/>
    </source>
</evidence>
<dbReference type="Pfam" id="PF12796">
    <property type="entry name" value="Ank_2"/>
    <property type="match status" value="3"/>
</dbReference>
<accession>A0A0G4HV40</accession>